<name>A0ABS7L306_CLOSR</name>
<proteinExistence type="predicted"/>
<feature type="signal peptide" evidence="1">
    <location>
        <begin position="1"/>
        <end position="21"/>
    </location>
</feature>
<organism evidence="2 3">
    <name type="scientific">Clostridium sardiniense</name>
    <name type="common">Clostridium absonum</name>
    <dbReference type="NCBI Taxonomy" id="29369"/>
    <lineage>
        <taxon>Bacteria</taxon>
        <taxon>Bacillati</taxon>
        <taxon>Bacillota</taxon>
        <taxon>Clostridia</taxon>
        <taxon>Eubacteriales</taxon>
        <taxon>Clostridiaceae</taxon>
        <taxon>Clostridium</taxon>
    </lineage>
</organism>
<feature type="chain" id="PRO_5046229822" description="DUF3887 domain-containing protein" evidence="1">
    <location>
        <begin position="22"/>
        <end position="153"/>
    </location>
</feature>
<comment type="caution">
    <text evidence="2">The sequence shown here is derived from an EMBL/GenBank/DDBJ whole genome shotgun (WGS) entry which is preliminary data.</text>
</comment>
<accession>A0ABS7L306</accession>
<dbReference type="RefSeq" id="WP_221862539.1">
    <property type="nucleotide sequence ID" value="NZ_JAIKTU010000025.1"/>
</dbReference>
<protein>
    <recommendedName>
        <fullName evidence="4">DUF3887 domain-containing protein</fullName>
    </recommendedName>
</protein>
<evidence type="ECO:0000313" key="2">
    <source>
        <dbReference type="EMBL" id="MBY0757414.1"/>
    </source>
</evidence>
<keyword evidence="3" id="KW-1185">Reference proteome</keyword>
<evidence type="ECO:0008006" key="4">
    <source>
        <dbReference type="Google" id="ProtNLM"/>
    </source>
</evidence>
<dbReference type="EMBL" id="JAIKTU010000025">
    <property type="protein sequence ID" value="MBY0757414.1"/>
    <property type="molecule type" value="Genomic_DNA"/>
</dbReference>
<gene>
    <name evidence="2" type="ORF">K5V21_18475</name>
</gene>
<sequence>MKLKKFLLVILGTIFTISLMACSSNYDASNIREYSDNITKNILTSMSDLNYEDFRKDFDESMDEMFPDKAAFIKLVMPIQEAVGTYEEGSLEFIQAKKDKDSVSLLYKSKFTKEDKPVNISISFKEVDSKYKVCGLYFSSPKIRELSKENQNQ</sequence>
<evidence type="ECO:0000256" key="1">
    <source>
        <dbReference type="SAM" id="SignalP"/>
    </source>
</evidence>
<keyword evidence="1" id="KW-0732">Signal</keyword>
<evidence type="ECO:0000313" key="3">
    <source>
        <dbReference type="Proteomes" id="UP001299068"/>
    </source>
</evidence>
<dbReference type="Gene3D" id="3.10.450.590">
    <property type="match status" value="1"/>
</dbReference>
<dbReference type="PROSITE" id="PS51257">
    <property type="entry name" value="PROKAR_LIPOPROTEIN"/>
    <property type="match status" value="1"/>
</dbReference>
<reference evidence="2 3" key="1">
    <citation type="journal article" date="2021" name="Cell Host Microbe">
        <title>in vivo commensal control of Clostridioides difficile virulence.</title>
        <authorList>
            <person name="Girinathan B.P."/>
            <person name="Dibenedetto N."/>
            <person name="Worley J.N."/>
            <person name="Peltier J."/>
            <person name="Arrieta-Ortiz M.L."/>
            <person name="Rupa Christinal Immanuel S."/>
            <person name="Lavin R."/>
            <person name="Delaney M.L."/>
            <person name="Cummins C."/>
            <person name="Hoffmann M."/>
            <person name="Luo Y."/>
            <person name="Gonzalez-Escalona N."/>
            <person name="Allard M."/>
            <person name="Onderdonk A.B."/>
            <person name="Gerber G.K."/>
            <person name="Sonenshein A.L."/>
            <person name="Baliga N."/>
            <person name="Dupuy B."/>
            <person name="Bry L."/>
        </authorList>
    </citation>
    <scope>NUCLEOTIDE SEQUENCE [LARGE SCALE GENOMIC DNA]</scope>
    <source>
        <strain evidence="2 3">DSM 599</strain>
    </source>
</reference>
<dbReference type="Proteomes" id="UP001299068">
    <property type="component" value="Unassembled WGS sequence"/>
</dbReference>